<dbReference type="AlphaFoldDB" id="A0AA38HJL9"/>
<evidence type="ECO:0000313" key="12">
    <source>
        <dbReference type="Proteomes" id="UP001168821"/>
    </source>
</evidence>
<evidence type="ECO:0000256" key="3">
    <source>
        <dbReference type="ARBA" id="ARBA00022737"/>
    </source>
</evidence>
<dbReference type="Gene3D" id="3.10.50.40">
    <property type="match status" value="3"/>
</dbReference>
<dbReference type="PROSITE" id="PS50059">
    <property type="entry name" value="FKBP_PPIASE"/>
    <property type="match status" value="1"/>
</dbReference>
<feature type="repeat" description="TPR" evidence="8">
    <location>
        <begin position="430"/>
        <end position="463"/>
    </location>
</feature>
<accession>A0AA38HJL9</accession>
<keyword evidence="3" id="KW-0677">Repeat</keyword>
<evidence type="ECO:0000256" key="9">
    <source>
        <dbReference type="SAM" id="Coils"/>
    </source>
</evidence>
<comment type="caution">
    <text evidence="11">The sequence shown here is derived from an EMBL/GenBank/DDBJ whole genome shotgun (WGS) entry which is preliminary data.</text>
</comment>
<feature type="coiled-coil region" evidence="9">
    <location>
        <begin position="430"/>
        <end position="460"/>
    </location>
</feature>
<gene>
    <name evidence="11" type="ORF">Zmor_011727</name>
</gene>
<sequence length="494" mass="54834">MIPNVEDPVPLTDDSGVTKKILRPGEISSGCPPAGSTVIVHYVGTLASDGSEFDSSRSRNEPFRFKLGKGSVIKGWDIGVATMKKGELALLTCHPDYAYGKEGSGKIPPDSILNFEVELLNWIDGDDVLGDGRLFKKIVKEGKGYKSPKEGETVVLDLEVIRNNEVVIEKKEFEAALKEDDKLPNGVVQCVKKMKLGEISLITCAKELAGSHFAVEDERITFRVKLLSWTEEVEVSEGIRKLIHAPGEGYSTPGLTSLVKITYQLLPEGPHEELEFTLISGTVEYGVTEALEGMKKGEKATIIVQPPQRDASDPALGELRVLVCLNDFEKEKDSWELSREEKLSRAQELKAKAGDLFNTGKIRLAARCYEKCVSLADGGSSMDNDAQEGEMKQLKLLCTSNLSLCQLKLKLYKKAIENCTKVLEKDSNNVKALFRRAQALSELSEELEAKQDLERAKELEPDNRAVAMELRKVLKKIKIQDEREKEIFSNLFRS</sequence>
<keyword evidence="5 7" id="KW-0697">Rotamase</keyword>
<evidence type="ECO:0000313" key="11">
    <source>
        <dbReference type="EMBL" id="KAJ3636275.1"/>
    </source>
</evidence>
<dbReference type="InterPro" id="IPR050754">
    <property type="entry name" value="FKBP4/5/8-like"/>
</dbReference>
<dbReference type="SUPFAM" id="SSF54534">
    <property type="entry name" value="FKBP-like"/>
    <property type="match status" value="3"/>
</dbReference>
<evidence type="ECO:0000256" key="6">
    <source>
        <dbReference type="ARBA" id="ARBA00023235"/>
    </source>
</evidence>
<reference evidence="11" key="1">
    <citation type="journal article" date="2023" name="G3 (Bethesda)">
        <title>Whole genome assemblies of Zophobas morio and Tenebrio molitor.</title>
        <authorList>
            <person name="Kaur S."/>
            <person name="Stinson S.A."/>
            <person name="diCenzo G.C."/>
        </authorList>
    </citation>
    <scope>NUCLEOTIDE SEQUENCE</scope>
    <source>
        <strain evidence="11">QUZm001</strain>
    </source>
</reference>
<dbReference type="PANTHER" id="PTHR46512">
    <property type="entry name" value="PEPTIDYLPROLYL ISOMERASE"/>
    <property type="match status" value="1"/>
</dbReference>
<dbReference type="InterPro" id="IPR011990">
    <property type="entry name" value="TPR-like_helical_dom_sf"/>
</dbReference>
<feature type="domain" description="PPIase FKBP-type" evidence="10">
    <location>
        <begin position="35"/>
        <end position="123"/>
    </location>
</feature>
<keyword evidence="9" id="KW-0175">Coiled coil</keyword>
<evidence type="ECO:0000256" key="7">
    <source>
        <dbReference type="PROSITE-ProRule" id="PRU00277"/>
    </source>
</evidence>
<comment type="catalytic activity">
    <reaction evidence="1 7">
        <text>[protein]-peptidylproline (omega=180) = [protein]-peptidylproline (omega=0)</text>
        <dbReference type="Rhea" id="RHEA:16237"/>
        <dbReference type="Rhea" id="RHEA-COMP:10747"/>
        <dbReference type="Rhea" id="RHEA-COMP:10748"/>
        <dbReference type="ChEBI" id="CHEBI:83833"/>
        <dbReference type="ChEBI" id="CHEBI:83834"/>
        <dbReference type="EC" id="5.2.1.8"/>
    </reaction>
</comment>
<evidence type="ECO:0000256" key="4">
    <source>
        <dbReference type="ARBA" id="ARBA00022803"/>
    </source>
</evidence>
<dbReference type="EMBL" id="JALNTZ010000303">
    <property type="protein sequence ID" value="KAJ3636275.1"/>
    <property type="molecule type" value="Genomic_DNA"/>
</dbReference>
<dbReference type="SMART" id="SM00028">
    <property type="entry name" value="TPR"/>
    <property type="match status" value="3"/>
</dbReference>
<evidence type="ECO:0000256" key="1">
    <source>
        <dbReference type="ARBA" id="ARBA00000971"/>
    </source>
</evidence>
<dbReference type="GO" id="GO:0003755">
    <property type="term" value="F:peptidyl-prolyl cis-trans isomerase activity"/>
    <property type="evidence" value="ECO:0007669"/>
    <property type="project" value="UniProtKB-KW"/>
</dbReference>
<dbReference type="PROSITE" id="PS50005">
    <property type="entry name" value="TPR"/>
    <property type="match status" value="1"/>
</dbReference>
<name>A0AA38HJL9_9CUCU</name>
<proteinExistence type="predicted"/>
<evidence type="ECO:0000256" key="2">
    <source>
        <dbReference type="ARBA" id="ARBA00013194"/>
    </source>
</evidence>
<evidence type="ECO:0000256" key="5">
    <source>
        <dbReference type="ARBA" id="ARBA00023110"/>
    </source>
</evidence>
<organism evidence="11 12">
    <name type="scientific">Zophobas morio</name>
    <dbReference type="NCBI Taxonomy" id="2755281"/>
    <lineage>
        <taxon>Eukaryota</taxon>
        <taxon>Metazoa</taxon>
        <taxon>Ecdysozoa</taxon>
        <taxon>Arthropoda</taxon>
        <taxon>Hexapoda</taxon>
        <taxon>Insecta</taxon>
        <taxon>Pterygota</taxon>
        <taxon>Neoptera</taxon>
        <taxon>Endopterygota</taxon>
        <taxon>Coleoptera</taxon>
        <taxon>Polyphaga</taxon>
        <taxon>Cucujiformia</taxon>
        <taxon>Tenebrionidae</taxon>
        <taxon>Zophobas</taxon>
    </lineage>
</organism>
<dbReference type="Pfam" id="PF00254">
    <property type="entry name" value="FKBP_C"/>
    <property type="match status" value="2"/>
</dbReference>
<dbReference type="Proteomes" id="UP001168821">
    <property type="component" value="Unassembled WGS sequence"/>
</dbReference>
<dbReference type="InterPro" id="IPR001179">
    <property type="entry name" value="PPIase_FKBP_dom"/>
</dbReference>
<dbReference type="InterPro" id="IPR019734">
    <property type="entry name" value="TPR_rpt"/>
</dbReference>
<keyword evidence="12" id="KW-1185">Reference proteome</keyword>
<protein>
    <recommendedName>
        <fullName evidence="2 7">peptidylprolyl isomerase</fullName>
        <ecNumber evidence="2 7">5.2.1.8</ecNumber>
    </recommendedName>
</protein>
<dbReference type="Pfam" id="PF13181">
    <property type="entry name" value="TPR_8"/>
    <property type="match status" value="1"/>
</dbReference>
<dbReference type="FunFam" id="3.10.50.40:FF:000006">
    <property type="entry name" value="Peptidyl-prolyl cis-trans isomerase"/>
    <property type="match status" value="1"/>
</dbReference>
<dbReference type="Gene3D" id="1.25.40.10">
    <property type="entry name" value="Tetratricopeptide repeat domain"/>
    <property type="match status" value="1"/>
</dbReference>
<evidence type="ECO:0000256" key="8">
    <source>
        <dbReference type="PROSITE-ProRule" id="PRU00339"/>
    </source>
</evidence>
<dbReference type="SUPFAM" id="SSF48452">
    <property type="entry name" value="TPR-like"/>
    <property type="match status" value="1"/>
</dbReference>
<keyword evidence="4 8" id="KW-0802">TPR repeat</keyword>
<dbReference type="InterPro" id="IPR046357">
    <property type="entry name" value="PPIase_dom_sf"/>
</dbReference>
<dbReference type="EC" id="5.2.1.8" evidence="2 7"/>
<keyword evidence="6 7" id="KW-0413">Isomerase</keyword>
<evidence type="ECO:0000259" key="10">
    <source>
        <dbReference type="PROSITE" id="PS50059"/>
    </source>
</evidence>
<dbReference type="PANTHER" id="PTHR46512:SF9">
    <property type="entry name" value="PEPTIDYLPROLYL ISOMERASE"/>
    <property type="match status" value="1"/>
</dbReference>